<dbReference type="Pfam" id="PF18463">
    <property type="entry name" value="PCSK9_C3"/>
    <property type="match status" value="1"/>
</dbReference>
<evidence type="ECO:0000256" key="7">
    <source>
        <dbReference type="ARBA" id="ARBA00004555"/>
    </source>
</evidence>
<dbReference type="CDD" id="cd04077">
    <property type="entry name" value="Peptidases_S8_PCSK9_ProteinaseK_like"/>
    <property type="match status" value="1"/>
</dbReference>
<dbReference type="GO" id="GO:0022008">
    <property type="term" value="P:neurogenesis"/>
    <property type="evidence" value="ECO:0007669"/>
    <property type="project" value="Ensembl"/>
</dbReference>
<evidence type="ECO:0000256" key="33">
    <source>
        <dbReference type="ARBA" id="ARBA00032870"/>
    </source>
</evidence>
<dbReference type="AlphaFoldDB" id="A0A6J2PJR3"/>
<dbReference type="Gene3D" id="3.40.50.200">
    <property type="entry name" value="Peptidase S8/S53 domain"/>
    <property type="match status" value="1"/>
</dbReference>
<dbReference type="CTD" id="255738"/>
<dbReference type="GO" id="GO:0005794">
    <property type="term" value="C:Golgi apparatus"/>
    <property type="evidence" value="ECO:0007669"/>
    <property type="project" value="UniProtKB-SubCell"/>
</dbReference>
<evidence type="ECO:0000256" key="26">
    <source>
        <dbReference type="ARBA" id="ARBA00023098"/>
    </source>
</evidence>
<feature type="domain" description="Inhibitor I9" evidence="37">
    <location>
        <begin position="66"/>
        <end position="138"/>
    </location>
</feature>
<dbReference type="GO" id="GO:0005783">
    <property type="term" value="C:endoplasmic reticulum"/>
    <property type="evidence" value="ECO:0007669"/>
    <property type="project" value="UniProtKB-SubCell"/>
</dbReference>
<evidence type="ECO:0000259" key="36">
    <source>
        <dbReference type="Pfam" id="PF00082"/>
    </source>
</evidence>
<keyword evidence="16" id="KW-0765">Sulfation</keyword>
<keyword evidence="29" id="KW-0325">Glycoprotein</keyword>
<organism evidence="40 41">
    <name type="scientific">Cottoperca gobio</name>
    <name type="common">Frogmouth</name>
    <name type="synonym">Aphritis gobio</name>
    <dbReference type="NCBI Taxonomy" id="56716"/>
    <lineage>
        <taxon>Eukaryota</taxon>
        <taxon>Metazoa</taxon>
        <taxon>Chordata</taxon>
        <taxon>Craniata</taxon>
        <taxon>Vertebrata</taxon>
        <taxon>Euteleostomi</taxon>
        <taxon>Actinopterygii</taxon>
        <taxon>Neopterygii</taxon>
        <taxon>Teleostei</taxon>
        <taxon>Neoteleostei</taxon>
        <taxon>Acanthomorphata</taxon>
        <taxon>Eupercaria</taxon>
        <taxon>Perciformes</taxon>
        <taxon>Notothenioidei</taxon>
        <taxon>Bovichtidae</taxon>
        <taxon>Cottoperca</taxon>
    </lineage>
</organism>
<evidence type="ECO:0000256" key="12">
    <source>
        <dbReference type="ARBA" id="ARBA00022490"/>
    </source>
</evidence>
<evidence type="ECO:0000256" key="27">
    <source>
        <dbReference type="ARBA" id="ARBA00023157"/>
    </source>
</evidence>
<dbReference type="GeneID" id="115007022"/>
<keyword evidence="18" id="KW-0053">Apoptosis</keyword>
<dbReference type="GO" id="GO:0005768">
    <property type="term" value="C:endosome"/>
    <property type="evidence" value="ECO:0007669"/>
    <property type="project" value="UniProtKB-SubCell"/>
</dbReference>
<feature type="active site" description="Charge relay system" evidence="34">
    <location>
        <position position="178"/>
    </location>
</feature>
<keyword evidence="13" id="KW-0964">Secreted</keyword>
<feature type="active site" description="Charge relay system" evidence="34">
    <location>
        <position position="218"/>
    </location>
</feature>
<evidence type="ECO:0000256" key="2">
    <source>
        <dbReference type="ARBA" id="ARBA00004177"/>
    </source>
</evidence>
<keyword evidence="27" id="KW-1015">Disulfide bond</keyword>
<evidence type="ECO:0000256" key="32">
    <source>
        <dbReference type="ARBA" id="ARBA00032525"/>
    </source>
</evidence>
<evidence type="ECO:0000256" key="13">
    <source>
        <dbReference type="ARBA" id="ARBA00022525"/>
    </source>
</evidence>
<evidence type="ECO:0000256" key="34">
    <source>
        <dbReference type="PROSITE-ProRule" id="PRU01240"/>
    </source>
</evidence>
<dbReference type="GO" id="GO:0007417">
    <property type="term" value="P:central nervous system development"/>
    <property type="evidence" value="ECO:0007669"/>
    <property type="project" value="Ensembl"/>
</dbReference>
<evidence type="ECO:0000256" key="15">
    <source>
        <dbReference type="ARBA" id="ARBA00022553"/>
    </source>
</evidence>
<dbReference type="Pfam" id="PF18459">
    <property type="entry name" value="PCSK9_C1"/>
    <property type="match status" value="1"/>
</dbReference>
<gene>
    <name evidence="41" type="primary">pcsk9</name>
</gene>
<evidence type="ECO:0000256" key="5">
    <source>
        <dbReference type="ARBA" id="ARBA00004371"/>
    </source>
</evidence>
<keyword evidence="26" id="KW-0443">Lipid metabolism</keyword>
<evidence type="ECO:0000259" key="37">
    <source>
        <dbReference type="Pfam" id="PF05922"/>
    </source>
</evidence>
<dbReference type="PANTHER" id="PTHR43806">
    <property type="entry name" value="PEPTIDASE S8"/>
    <property type="match status" value="1"/>
</dbReference>
<feature type="domain" description="Proprotein convertase subtilisin/kexin type 9 C-terminal" evidence="38">
    <location>
        <begin position="441"/>
        <end position="520"/>
    </location>
</feature>
<keyword evidence="28" id="KW-1207">Sterol metabolism</keyword>
<dbReference type="InterPro" id="IPR050131">
    <property type="entry name" value="Peptidase_S8_subtilisin-like"/>
</dbReference>
<dbReference type="GO" id="GO:0005615">
    <property type="term" value="C:extracellular space"/>
    <property type="evidence" value="ECO:0007669"/>
    <property type="project" value="TreeGrafter"/>
</dbReference>
<evidence type="ECO:0000256" key="31">
    <source>
        <dbReference type="ARBA" id="ARBA00023228"/>
    </source>
</evidence>
<evidence type="ECO:0000256" key="4">
    <source>
        <dbReference type="ARBA" id="ARBA00004241"/>
    </source>
</evidence>
<keyword evidence="40" id="KW-1185">Reference proteome</keyword>
<keyword evidence="24" id="KW-0106">Calcium</keyword>
<dbReference type="PROSITE" id="PS51892">
    <property type="entry name" value="SUBTILASE"/>
    <property type="match status" value="1"/>
</dbReference>
<evidence type="ECO:0000256" key="29">
    <source>
        <dbReference type="ARBA" id="ARBA00023180"/>
    </source>
</evidence>
<evidence type="ECO:0000256" key="1">
    <source>
        <dbReference type="ARBA" id="ARBA00001913"/>
    </source>
</evidence>
<evidence type="ECO:0000259" key="39">
    <source>
        <dbReference type="Pfam" id="PF18463"/>
    </source>
</evidence>
<feature type="domain" description="Peptidase S8/S53" evidence="36">
    <location>
        <begin position="176"/>
        <end position="411"/>
    </location>
</feature>
<dbReference type="GO" id="GO:0008203">
    <property type="term" value="P:cholesterol metabolic process"/>
    <property type="evidence" value="ECO:0007669"/>
    <property type="project" value="UniProtKB-KW"/>
</dbReference>
<dbReference type="OrthoDB" id="206201at2759"/>
<proteinExistence type="inferred from homology"/>
<evidence type="ECO:0000256" key="35">
    <source>
        <dbReference type="SAM" id="SignalP"/>
    </source>
</evidence>
<dbReference type="Pfam" id="PF00082">
    <property type="entry name" value="Peptidase_S8"/>
    <property type="match status" value="1"/>
</dbReference>
<evidence type="ECO:0000256" key="22">
    <source>
        <dbReference type="ARBA" id="ARBA00022824"/>
    </source>
</evidence>
<evidence type="ECO:0000256" key="28">
    <source>
        <dbReference type="ARBA" id="ARBA00023166"/>
    </source>
</evidence>
<dbReference type="KEGG" id="cgob:115007022"/>
<dbReference type="PANTHER" id="PTHR43806:SF60">
    <property type="entry name" value="PROPROTEIN CONVERTASE SUBTILISIN_KEXIN TYPE 9"/>
    <property type="match status" value="1"/>
</dbReference>
<sequence>MRRTSAWVGWALCLCTALAASAQDYPEDDKMILDLIREDGTQPETGDEPAAEFLKCNKPSWRMQGQYLVVLRQGTHDSHVQRTIRRLRAKAARRGYLLEIMQTYSGALHGFLVKMSSEVLHLAVKLPQVHYIEEDSIIFAQSAPWNLQRILQPHGGTSENGTYRPPNDGGMAEVYLMDGSVQSSHREIEGRVLITDFNSVPEEDGVRVHRQASQCDSHGTHMAGVVSGSDSGVARGAGVNLVRVLNCQGKGTVSGALAGMEYIQATLLARPVDAVVILLPFIGGFSRSLNAACRDMVATGAVVIAAAGNYRDDACLYSPASEPEVITVGAVNSADQLMSQGAGGTNFGRCIDLFAPGDDIVSASSDCSTCFTSRSGTSQAAAHAAGIAAVILSSKQNASPVQVLQMMLHYSISNTINFLSLSDTHRLITPNLVAAMPPANSANGELLCRSVWSERSGVTSTDKTISRCRLGEEMMSCSSYSPDGVHVGETITVSSGQMECVAFNAPEGKGVYAVARCCVIGGLQCHVHARPEPGRDAECVGPQHHLTGCTSWSTAEISSDSRPHHGDRKRCVVKDGMTSHAVCCHAPSLECHLLENRTDHKDQVEVSCPSGWTLTDCSAVSQGSAILAPVAKGNRCRVGSVTGDKGAAGIAVCCRVRPPERQPTTPQ</sequence>
<dbReference type="GO" id="GO:0004252">
    <property type="term" value="F:serine-type endopeptidase activity"/>
    <property type="evidence" value="ECO:0007669"/>
    <property type="project" value="UniProtKB-UniRule"/>
</dbReference>
<dbReference type="InterPro" id="IPR034193">
    <property type="entry name" value="PCSK9_ProteinaseK-like"/>
</dbReference>
<evidence type="ECO:0000256" key="24">
    <source>
        <dbReference type="ARBA" id="ARBA00022837"/>
    </source>
</evidence>
<dbReference type="GO" id="GO:0009986">
    <property type="term" value="C:cell surface"/>
    <property type="evidence" value="ECO:0007669"/>
    <property type="project" value="UniProtKB-SubCell"/>
</dbReference>
<keyword evidence="31" id="KW-0458">Lysosome</keyword>
<evidence type="ECO:0000256" key="14">
    <source>
        <dbReference type="ARBA" id="ARBA00022548"/>
    </source>
</evidence>
<keyword evidence="25" id="KW-0333">Golgi apparatus</keyword>
<keyword evidence="21" id="KW-0068">Autocatalytic cleavage</keyword>
<comment type="similarity">
    <text evidence="9 34">Belongs to the peptidase S8 family.</text>
</comment>
<dbReference type="InterPro" id="IPR010259">
    <property type="entry name" value="S8pro/Inhibitor_I9"/>
</dbReference>
<evidence type="ECO:0000256" key="8">
    <source>
        <dbReference type="ARBA" id="ARBA00004613"/>
    </source>
</evidence>
<evidence type="ECO:0000256" key="6">
    <source>
        <dbReference type="ARBA" id="ARBA00004496"/>
    </source>
</evidence>
<dbReference type="PRINTS" id="PR00723">
    <property type="entry name" value="SUBTILISIN"/>
</dbReference>
<dbReference type="GO" id="GO:0006508">
    <property type="term" value="P:proteolysis"/>
    <property type="evidence" value="ECO:0007669"/>
    <property type="project" value="UniProtKB-KW"/>
</dbReference>
<evidence type="ECO:0000256" key="11">
    <source>
        <dbReference type="ARBA" id="ARBA00019781"/>
    </source>
</evidence>
<keyword evidence="20 34" id="KW-0378">Hydrolase</keyword>
<dbReference type="FunFam" id="3.30.70.80:FF:000004">
    <property type="entry name" value="Proprotein convertase subtilisin/kexin type 9"/>
    <property type="match status" value="1"/>
</dbReference>
<name>A0A6J2PJR3_COTGO</name>
<evidence type="ECO:0000256" key="17">
    <source>
        <dbReference type="ARBA" id="ARBA00022670"/>
    </source>
</evidence>
<keyword evidence="14" id="KW-0153">Cholesterol metabolism</keyword>
<dbReference type="InParanoid" id="A0A6J2PJR3"/>
<comment type="subunit">
    <text evidence="10">Monomer. Can self-associate to form dimers and higher multimers which may have increased LDLR degrading activity. The precursor protein but not the mature protein may form multimers. Interacts with APOB, VLDLR, LRP8/APOER2 and BACE1. The full-length immature form (pro-PCSK9) interacts with SCNN1A, SCNN1B and SCNN1G. The pro-PCSK9 form (via C-terminal domain) interacts with LDLR. Interacts (via the C-terminal domain) with ANXA2 (via repeat Annexin 1); the interaction inhibits the degradation of LDLR.</text>
</comment>
<dbReference type="FunFam" id="3.40.50.200:FF:000016">
    <property type="entry name" value="Proprotein convertase subtilisin/kexin type 9"/>
    <property type="match status" value="1"/>
</dbReference>
<keyword evidence="19" id="KW-0967">Endosome</keyword>
<evidence type="ECO:0000256" key="16">
    <source>
        <dbReference type="ARBA" id="ARBA00022641"/>
    </source>
</evidence>
<evidence type="ECO:0000256" key="21">
    <source>
        <dbReference type="ARBA" id="ARBA00022813"/>
    </source>
</evidence>
<evidence type="ECO:0000313" key="41">
    <source>
        <dbReference type="RefSeq" id="XP_029285521.1"/>
    </source>
</evidence>
<feature type="signal peptide" evidence="35">
    <location>
        <begin position="1"/>
        <end position="22"/>
    </location>
</feature>
<dbReference type="Gene3D" id="3.30.70.80">
    <property type="entry name" value="Peptidase S8 propeptide/proteinase inhibitor I9"/>
    <property type="match status" value="1"/>
</dbReference>
<feature type="domain" description="Proprotein convertase subtilisin/kexin type 9 C-terminal" evidence="39">
    <location>
        <begin position="585"/>
        <end position="657"/>
    </location>
</feature>
<dbReference type="RefSeq" id="XP_029285521.1">
    <property type="nucleotide sequence ID" value="XM_029429661.1"/>
</dbReference>
<evidence type="ECO:0000256" key="18">
    <source>
        <dbReference type="ARBA" id="ARBA00022703"/>
    </source>
</evidence>
<dbReference type="SUPFAM" id="SSF52743">
    <property type="entry name" value="Subtilisin-like"/>
    <property type="match status" value="1"/>
</dbReference>
<evidence type="ECO:0000256" key="23">
    <source>
        <dbReference type="ARBA" id="ARBA00022825"/>
    </source>
</evidence>
<evidence type="ECO:0000256" key="10">
    <source>
        <dbReference type="ARBA" id="ARBA00011841"/>
    </source>
</evidence>
<evidence type="ECO:0000256" key="20">
    <source>
        <dbReference type="ARBA" id="ARBA00022801"/>
    </source>
</evidence>
<evidence type="ECO:0000256" key="25">
    <source>
        <dbReference type="ARBA" id="ARBA00023034"/>
    </source>
</evidence>
<dbReference type="FunCoup" id="A0A6J2PJR3">
    <property type="interactions" value="11"/>
</dbReference>
<keyword evidence="23 34" id="KW-0720">Serine protease</keyword>
<feature type="chain" id="PRO_5027037372" description="Proprotein convertase subtilisin/kexin type 9" evidence="35">
    <location>
        <begin position="23"/>
        <end position="667"/>
    </location>
</feature>
<evidence type="ECO:0000256" key="19">
    <source>
        <dbReference type="ARBA" id="ARBA00022753"/>
    </source>
</evidence>
<dbReference type="GO" id="GO:0006915">
    <property type="term" value="P:apoptotic process"/>
    <property type="evidence" value="ECO:0007669"/>
    <property type="project" value="UniProtKB-KW"/>
</dbReference>
<dbReference type="Gene3D" id="2.60.120.690">
    <property type="entry name" value="Proprotein convertase subtilisin/kexin type 9"/>
    <property type="match status" value="1"/>
</dbReference>
<evidence type="ECO:0000259" key="38">
    <source>
        <dbReference type="Pfam" id="PF18459"/>
    </source>
</evidence>
<dbReference type="SUPFAM" id="SSF54897">
    <property type="entry name" value="Protease propeptides/inhibitors"/>
    <property type="match status" value="1"/>
</dbReference>
<keyword evidence="15" id="KW-0597">Phosphoprotein</keyword>
<comment type="subcellular location">
    <subcellularLocation>
        <location evidence="4">Cell surface</location>
    </subcellularLocation>
    <subcellularLocation>
        <location evidence="6">Cytoplasm</location>
    </subcellularLocation>
    <subcellularLocation>
        <location evidence="3">Endoplasmic reticulum</location>
    </subcellularLocation>
    <subcellularLocation>
        <location evidence="2">Endosome</location>
    </subcellularLocation>
    <subcellularLocation>
        <location evidence="7">Golgi apparatus</location>
    </subcellularLocation>
    <subcellularLocation>
        <location evidence="5">Lysosome</location>
    </subcellularLocation>
    <subcellularLocation>
        <location evidence="8">Secreted</location>
    </subcellularLocation>
</comment>
<evidence type="ECO:0000256" key="9">
    <source>
        <dbReference type="ARBA" id="ARBA00011073"/>
    </source>
</evidence>
<accession>A0A6J2PJR3</accession>
<evidence type="ECO:0000256" key="3">
    <source>
        <dbReference type="ARBA" id="ARBA00004240"/>
    </source>
</evidence>
<comment type="cofactor">
    <cofactor evidence="1">
        <name>Ca(2+)</name>
        <dbReference type="ChEBI" id="CHEBI:29108"/>
    </cofactor>
</comment>
<protein>
    <recommendedName>
        <fullName evidence="11">Proprotein convertase subtilisin/kexin type 9</fullName>
    </recommendedName>
    <alternativeName>
        <fullName evidence="33">Proprotein convertase 9</fullName>
    </alternativeName>
    <alternativeName>
        <fullName evidence="32">Subtilisin/kexin-like protease PC9</fullName>
    </alternativeName>
</protein>
<dbReference type="Pfam" id="PF05922">
    <property type="entry name" value="Inhibitor_I9"/>
    <property type="match status" value="1"/>
</dbReference>
<dbReference type="InterPro" id="IPR041051">
    <property type="entry name" value="PCSK9_C3"/>
</dbReference>
<keyword evidence="35" id="KW-0732">Signal</keyword>
<keyword evidence="12" id="KW-0963">Cytoplasm</keyword>
<keyword evidence="22" id="KW-0256">Endoplasmic reticulum</keyword>
<keyword evidence="17 34" id="KW-0645">Protease</keyword>
<dbReference type="InterPro" id="IPR041254">
    <property type="entry name" value="PCSK9_C1"/>
</dbReference>
<dbReference type="GO" id="GO:0005764">
    <property type="term" value="C:lysosome"/>
    <property type="evidence" value="ECO:0007669"/>
    <property type="project" value="UniProtKB-SubCell"/>
</dbReference>
<dbReference type="InterPro" id="IPR000209">
    <property type="entry name" value="Peptidase_S8/S53_dom"/>
</dbReference>
<dbReference type="InterPro" id="IPR037045">
    <property type="entry name" value="S8pro/Inhibitor_I9_sf"/>
</dbReference>
<dbReference type="InterPro" id="IPR036852">
    <property type="entry name" value="Peptidase_S8/S53_dom_sf"/>
</dbReference>
<evidence type="ECO:0000256" key="30">
    <source>
        <dbReference type="ARBA" id="ARBA00023221"/>
    </source>
</evidence>
<dbReference type="Proteomes" id="UP000504630">
    <property type="component" value="Chromosome 4"/>
</dbReference>
<dbReference type="InterPro" id="IPR015500">
    <property type="entry name" value="Peptidase_S8_subtilisin-rel"/>
</dbReference>
<feature type="active site" description="Charge relay system" evidence="34">
    <location>
        <position position="378"/>
    </location>
</feature>
<reference evidence="41" key="1">
    <citation type="submission" date="2025-08" db="UniProtKB">
        <authorList>
            <consortium name="RefSeq"/>
        </authorList>
    </citation>
    <scope>IDENTIFICATION</scope>
</reference>
<evidence type="ECO:0000313" key="40">
    <source>
        <dbReference type="Proteomes" id="UP000504630"/>
    </source>
</evidence>
<keyword evidence="30" id="KW-0753">Steroid metabolism</keyword>